<dbReference type="CTD" id="6105639"/>
<reference evidence="3" key="3">
    <citation type="submission" date="2019-04" db="EMBL/GenBank/DDBJ databases">
        <authorList>
            <person name="Howe K."/>
            <person name="Paulini M."/>
            <person name="Williams G."/>
        </authorList>
    </citation>
    <scope>NUCLEOTIDE SEQUENCE [LARGE SCALE GENOMIC DNA]</scope>
    <source>
        <strain evidence="3">FR3</strain>
    </source>
</reference>
<feature type="compositionally biased region" description="Acidic residues" evidence="1">
    <location>
        <begin position="75"/>
        <end position="89"/>
    </location>
</feature>
<evidence type="ECO:0000313" key="2">
    <source>
        <dbReference type="EMBL" id="CDQ04248.1"/>
    </source>
</evidence>
<evidence type="ECO:0000313" key="4">
    <source>
        <dbReference type="Proteomes" id="UP000006672"/>
    </source>
</evidence>
<evidence type="ECO:0000313" key="6">
    <source>
        <dbReference type="WormBase" id="Bm9748"/>
    </source>
</evidence>
<dbReference type="Proteomes" id="UP000006672">
    <property type="component" value="Unassembled WGS sequence"/>
</dbReference>
<organism evidence="2">
    <name type="scientific">Brugia malayi</name>
    <name type="common">Filarial nematode worm</name>
    <dbReference type="NCBI Taxonomy" id="6279"/>
    <lineage>
        <taxon>Eukaryota</taxon>
        <taxon>Metazoa</taxon>
        <taxon>Ecdysozoa</taxon>
        <taxon>Nematoda</taxon>
        <taxon>Chromadorea</taxon>
        <taxon>Rhabditida</taxon>
        <taxon>Spirurina</taxon>
        <taxon>Spiruromorpha</taxon>
        <taxon>Filarioidea</taxon>
        <taxon>Onchocercidae</taxon>
        <taxon>Brugia</taxon>
    </lineage>
</organism>
<protein>
    <submittedName>
        <fullName evidence="2 5">Bm9748</fullName>
    </submittedName>
</protein>
<evidence type="ECO:0000313" key="5">
    <source>
        <dbReference type="WBParaSite" id="Bm9748.1"/>
    </source>
</evidence>
<evidence type="ECO:0000313" key="3">
    <source>
        <dbReference type="EMBL" id="VIO92299.1"/>
    </source>
</evidence>
<dbReference type="EMBL" id="CAAKNF010000192">
    <property type="protein sequence ID" value="VIO92299.1"/>
    <property type="molecule type" value="Genomic_DNA"/>
</dbReference>
<proteinExistence type="predicted"/>
<reference evidence="2 4" key="1">
    <citation type="journal article" date="2007" name="Science">
        <title>Draft genome of the filarial nematode parasite Brugia malayi.</title>
        <authorList>
            <person name="Ghedin E."/>
            <person name="Wang S."/>
            <person name="Spiro D."/>
            <person name="Caler E."/>
            <person name="Zhao Q."/>
            <person name="Crabtree J."/>
            <person name="Allen J.E."/>
            <person name="Delcher A.L."/>
            <person name="Guiliano D.B."/>
            <person name="Miranda-Saavedra D."/>
            <person name="Angiuoli S.V."/>
            <person name="Creasy T."/>
            <person name="Amedeo P."/>
            <person name="Haas B."/>
            <person name="El-Sayed N.M."/>
            <person name="Wortman J.R."/>
            <person name="Feldblyum T."/>
            <person name="Tallon L."/>
            <person name="Schatz M."/>
            <person name="Shumway M."/>
            <person name="Koo H."/>
            <person name="Salzberg S.L."/>
            <person name="Schobel S."/>
            <person name="Pertea M."/>
            <person name="Pop M."/>
            <person name="White O."/>
            <person name="Barton G.J."/>
            <person name="Carlow C.K."/>
            <person name="Crawford M.J."/>
            <person name="Daub J."/>
            <person name="Dimmic M.W."/>
            <person name="Estes C.F."/>
            <person name="Foster J.M."/>
            <person name="Ganatra M."/>
            <person name="Gregory W.F."/>
            <person name="Johnson N.M."/>
            <person name="Jin J."/>
            <person name="Komuniecki R."/>
            <person name="Korf I."/>
            <person name="Kumar S."/>
            <person name="Laney S."/>
            <person name="Li B.W."/>
            <person name="Li W."/>
            <person name="Lindblom T.H."/>
            <person name="Lustigman S."/>
            <person name="Ma D."/>
            <person name="Maina C.V."/>
            <person name="Martin D.M."/>
            <person name="McCarter J.P."/>
            <person name="McReynolds L."/>
            <person name="Mitreva M."/>
            <person name="Nutman T.B."/>
            <person name="Parkinson J."/>
            <person name="Peregrin-Alvarez J.M."/>
            <person name="Poole C."/>
            <person name="Ren Q."/>
            <person name="Saunders L."/>
            <person name="Sluder A.E."/>
            <person name="Smith K."/>
            <person name="Stanke M."/>
            <person name="Unnasch T.R."/>
            <person name="Ware J."/>
            <person name="Wei A.D."/>
            <person name="Weil G."/>
            <person name="Williams D.J."/>
            <person name="Zhang Y."/>
            <person name="Williams S.A."/>
            <person name="Fraser-Liggett C."/>
            <person name="Slatko B."/>
            <person name="Blaxter M.L."/>
            <person name="Scott A.L."/>
        </authorList>
    </citation>
    <scope>NUCLEOTIDE SEQUENCE</scope>
    <source>
        <strain evidence="2 4">FR3</strain>
    </source>
</reference>
<reference evidence="5" key="4">
    <citation type="submission" date="2019-12" db="UniProtKB">
        <authorList>
            <consortium name="WormBaseParasite"/>
        </authorList>
    </citation>
    <scope>IDENTIFICATION</scope>
</reference>
<dbReference type="WBParaSite" id="Bm9748.1">
    <property type="protein sequence ID" value="Bm9748.1"/>
    <property type="gene ID" value="WBGene00230009"/>
</dbReference>
<feature type="region of interest" description="Disordered" evidence="1">
    <location>
        <begin position="53"/>
        <end position="89"/>
    </location>
</feature>
<dbReference type="WormBase" id="Bm9748">
    <property type="protein sequence ID" value="BM07255"/>
    <property type="gene ID" value="WBGene00230009"/>
</dbReference>
<accession>A0A4E9F6B2</accession>
<dbReference type="GeneID" id="6105639"/>
<dbReference type="OrthoDB" id="10578965at2759"/>
<dbReference type="RefSeq" id="XP_001902212.1">
    <property type="nucleotide sequence ID" value="XM_001902177.1"/>
</dbReference>
<accession>A0A0K0K0C8</accession>
<sequence length="120" mass="13077">MGRRKSSSSQFGELSSEEKFTTLFYGFRSQLAAYIKDARIHWASFSLVVDGRGTEEWRGGGRGRGSRITLTDHHDDEDDNDNGEGDKEAEDECIGRAACRVAASPACCSPPCSTIPTEAV</sequence>
<dbReference type="EMBL" id="LN856940">
    <property type="protein sequence ID" value="CDQ04248.1"/>
    <property type="molecule type" value="Genomic_DNA"/>
</dbReference>
<keyword evidence="4" id="KW-1185">Reference proteome</keyword>
<dbReference type="OMA" id="ACCSPPC"/>
<reference evidence="2" key="2">
    <citation type="submission" date="2012-12" db="EMBL/GenBank/DDBJ databases">
        <authorList>
            <person name="Gao Y.W."/>
            <person name="Fan S.T."/>
            <person name="Sun H.T."/>
            <person name="Wang Z."/>
            <person name="Gao X.L."/>
            <person name="Li Y.G."/>
            <person name="Wang T.C."/>
            <person name="Zhang K."/>
            <person name="Xu W.W."/>
            <person name="Yu Z.J."/>
            <person name="Xia X.Z."/>
        </authorList>
    </citation>
    <scope>NUCLEOTIDE SEQUENCE</scope>
    <source>
        <strain evidence="2">FR3</strain>
    </source>
</reference>
<name>A0A0K0K0C8_BRUMA</name>
<evidence type="ECO:0000256" key="1">
    <source>
        <dbReference type="SAM" id="MobiDB-lite"/>
    </source>
</evidence>
<dbReference type="KEGG" id="bmy:BM_BM9748"/>
<dbReference type="AlphaFoldDB" id="A0A0K0K0C8"/>
<gene>
    <name evidence="2 5 6" type="ORF">Bm9748</name>
    <name evidence="3" type="ORF">BM_BM9748</name>
    <name evidence="2" type="ORF">BM_Bm9748</name>
</gene>